<evidence type="ECO:0000313" key="6">
    <source>
        <dbReference type="EMBL" id="XDJ68315.1"/>
    </source>
</evidence>
<reference evidence="6" key="4">
    <citation type="submission" date="2024-05" db="EMBL/GenBank/DDBJ databases">
        <authorList>
            <person name="Luo Y.-C."/>
            <person name="Nicholds J."/>
            <person name="Mortimer T."/>
            <person name="Maboni G."/>
        </authorList>
    </citation>
    <scope>NUCLEOTIDE SEQUENCE</scope>
    <source>
        <strain evidence="7">141555</strain>
        <strain evidence="6">144863</strain>
        <strain evidence="5">151108</strain>
        <strain evidence="4">151836</strain>
        <strain evidence="3">153920</strain>
    </source>
</reference>
<dbReference type="Proteomes" id="UP001500573">
    <property type="component" value="Unassembled WGS sequence"/>
</dbReference>
<accession>A0AB39ENL1</accession>
<feature type="domain" description="AB hydrolase-1" evidence="1">
    <location>
        <begin position="80"/>
        <end position="275"/>
    </location>
</feature>
<organism evidence="6">
    <name type="scientific">Castellaniella ginsengisoli</name>
    <dbReference type="NCBI Taxonomy" id="546114"/>
    <lineage>
        <taxon>Bacteria</taxon>
        <taxon>Pseudomonadati</taxon>
        <taxon>Pseudomonadota</taxon>
        <taxon>Betaproteobacteria</taxon>
        <taxon>Burkholderiales</taxon>
        <taxon>Alcaligenaceae</taxon>
        <taxon>Castellaniella</taxon>
    </lineage>
</organism>
<dbReference type="AlphaFoldDB" id="A0AB39ENL1"/>
<dbReference type="EMBL" id="CP158252">
    <property type="protein sequence ID" value="XDJ41162.1"/>
    <property type="molecule type" value="Genomic_DNA"/>
</dbReference>
<keyword evidence="6" id="KW-0378">Hydrolase</keyword>
<dbReference type="EMBL" id="CP158262">
    <property type="protein sequence ID" value="XDJ68315.1"/>
    <property type="molecule type" value="Genomic_DNA"/>
</dbReference>
<dbReference type="GO" id="GO:0016787">
    <property type="term" value="F:hydrolase activity"/>
    <property type="evidence" value="ECO:0007669"/>
    <property type="project" value="UniProtKB-KW"/>
</dbReference>
<dbReference type="EMBL" id="CP158255">
    <property type="protein sequence ID" value="XDJ50322.1"/>
    <property type="molecule type" value="Genomic_DNA"/>
</dbReference>
<name>A0AB39ENL1_9BURK</name>
<dbReference type="InterPro" id="IPR029058">
    <property type="entry name" value="AB_hydrolase_fold"/>
</dbReference>
<gene>
    <name evidence="6" type="ORF">ABRY94_09410</name>
    <name evidence="3" type="ORF">ABRY99_09370</name>
    <name evidence="4" type="ORF">ABRZ04_08220</name>
    <name evidence="7" type="ORF">ABRZ07_10985</name>
    <name evidence="5" type="ORF">ABRZ09_00195</name>
    <name evidence="2" type="ORF">GCM10009108_26040</name>
</gene>
<dbReference type="PANTHER" id="PTHR43798">
    <property type="entry name" value="MONOACYLGLYCEROL LIPASE"/>
    <property type="match status" value="1"/>
</dbReference>
<dbReference type="EMBL" id="CP158267">
    <property type="protein sequence ID" value="XDJ79412.1"/>
    <property type="molecule type" value="Genomic_DNA"/>
</dbReference>
<reference evidence="2" key="1">
    <citation type="journal article" date="2014" name="Int. J. Syst. Evol. Microbiol.">
        <title>Complete genome of a new Firmicutes species belonging to the dominant human colonic microbiota ('Ruminococcus bicirculans') reveals two chromosomes and a selective capacity to utilize plant glucans.</title>
        <authorList>
            <consortium name="NISC Comparative Sequencing Program"/>
            <person name="Wegmann U."/>
            <person name="Louis P."/>
            <person name="Goesmann A."/>
            <person name="Henrissat B."/>
            <person name="Duncan S.H."/>
            <person name="Flint H.J."/>
        </authorList>
    </citation>
    <scope>NUCLEOTIDE SEQUENCE</scope>
    <source>
        <strain evidence="2">JCM 15515</strain>
    </source>
</reference>
<dbReference type="InterPro" id="IPR000073">
    <property type="entry name" value="AB_hydrolase_1"/>
</dbReference>
<evidence type="ECO:0000313" key="7">
    <source>
        <dbReference type="EMBL" id="XDJ79412.1"/>
    </source>
</evidence>
<dbReference type="SUPFAM" id="SSF53474">
    <property type="entry name" value="alpha/beta-Hydrolases"/>
    <property type="match status" value="1"/>
</dbReference>
<sequence>MSFYPVSARLRLGMLRAGLVLGARLAPRYTADWAARLFATPSPSARAMPEDGTARQGRLEVLGETVATYVWGDPGAQPYVLLAHGWSSHGLCFRPWVDALCAQGYAVVTFDQPGHGRSTGVYCSLPEFVATIRAVGAAYGQAALAVGHSLGGAALVLAQDEHWQARRMVLVAPAADLAGAVGRHLRRLWLGESLRPAFYDGLLRRTGQKIEALDIHRRLPTLGQPALIVHDLDDKEIPWSEGEHYAHCWPGARLLTTQGLGHRRLLDDPETVAAALAFADGRIVGSRALGSPNLPLGFA</sequence>
<dbReference type="EMBL" id="CP158254">
    <property type="protein sequence ID" value="XDJ46335.1"/>
    <property type="molecule type" value="Genomic_DNA"/>
</dbReference>
<dbReference type="RefSeq" id="WP_343839339.1">
    <property type="nucleotide sequence ID" value="NZ_BAAAEX010000013.1"/>
</dbReference>
<evidence type="ECO:0000259" key="1">
    <source>
        <dbReference type="Pfam" id="PF12697"/>
    </source>
</evidence>
<proteinExistence type="predicted"/>
<reference evidence="2" key="3">
    <citation type="submission" date="2023-12" db="EMBL/GenBank/DDBJ databases">
        <authorList>
            <person name="Sun Q."/>
            <person name="Inoue M."/>
        </authorList>
    </citation>
    <scope>NUCLEOTIDE SEQUENCE</scope>
    <source>
        <strain evidence="2">JCM 15515</strain>
    </source>
</reference>
<keyword evidence="8" id="KW-1185">Reference proteome</keyword>
<evidence type="ECO:0000313" key="5">
    <source>
        <dbReference type="EMBL" id="XDJ50322.1"/>
    </source>
</evidence>
<protein>
    <submittedName>
        <fullName evidence="6">Alpha/beta fold hydrolase</fullName>
    </submittedName>
    <submittedName>
        <fullName evidence="2">Alpha/beta hydrolase</fullName>
    </submittedName>
</protein>
<dbReference type="Pfam" id="PF12697">
    <property type="entry name" value="Abhydrolase_6"/>
    <property type="match status" value="1"/>
</dbReference>
<dbReference type="InterPro" id="IPR050266">
    <property type="entry name" value="AB_hydrolase_sf"/>
</dbReference>
<reference evidence="8" key="2">
    <citation type="journal article" date="2019" name="Int. J. Syst. Evol. Microbiol.">
        <title>The Global Catalogue of Microorganisms (GCM) 10K type strain sequencing project: providing services to taxonomists for standard genome sequencing and annotation.</title>
        <authorList>
            <consortium name="The Broad Institute Genomics Platform"/>
            <consortium name="The Broad Institute Genome Sequencing Center for Infectious Disease"/>
            <person name="Wu L."/>
            <person name="Ma J."/>
        </authorList>
    </citation>
    <scope>NUCLEOTIDE SEQUENCE [LARGE SCALE GENOMIC DNA]</scope>
    <source>
        <strain evidence="8">JCM 15515</strain>
    </source>
</reference>
<evidence type="ECO:0000313" key="4">
    <source>
        <dbReference type="EMBL" id="XDJ46335.1"/>
    </source>
</evidence>
<dbReference type="EMBL" id="BAAAEX010000013">
    <property type="protein sequence ID" value="GAA0782790.1"/>
    <property type="molecule type" value="Genomic_DNA"/>
</dbReference>
<dbReference type="Gene3D" id="3.40.50.1820">
    <property type="entry name" value="alpha/beta hydrolase"/>
    <property type="match status" value="1"/>
</dbReference>
<evidence type="ECO:0000313" key="2">
    <source>
        <dbReference type="EMBL" id="GAA0782790.1"/>
    </source>
</evidence>
<evidence type="ECO:0000313" key="3">
    <source>
        <dbReference type="EMBL" id="XDJ41162.1"/>
    </source>
</evidence>
<evidence type="ECO:0000313" key="8">
    <source>
        <dbReference type="Proteomes" id="UP001500573"/>
    </source>
</evidence>